<dbReference type="SUPFAM" id="SSF54373">
    <property type="entry name" value="FAD-linked reductases, C-terminal domain"/>
    <property type="match status" value="1"/>
</dbReference>
<dbReference type="InterPro" id="IPR036188">
    <property type="entry name" value="FAD/NAD-bd_sf"/>
</dbReference>
<dbReference type="InterPro" id="IPR002938">
    <property type="entry name" value="FAD-bd"/>
</dbReference>
<evidence type="ECO:0000313" key="8">
    <source>
        <dbReference type="Proteomes" id="UP000247810"/>
    </source>
</evidence>
<evidence type="ECO:0000256" key="4">
    <source>
        <dbReference type="ARBA" id="ARBA00023002"/>
    </source>
</evidence>
<keyword evidence="8" id="KW-1185">Reference proteome</keyword>
<dbReference type="STRING" id="1448320.A0A319DCI6"/>
<keyword evidence="5" id="KW-0503">Monooxygenase</keyword>
<dbReference type="GO" id="GO:0071949">
    <property type="term" value="F:FAD binding"/>
    <property type="evidence" value="ECO:0007669"/>
    <property type="project" value="InterPro"/>
</dbReference>
<dbReference type="GO" id="GO:0004497">
    <property type="term" value="F:monooxygenase activity"/>
    <property type="evidence" value="ECO:0007669"/>
    <property type="project" value="UniProtKB-KW"/>
</dbReference>
<proteinExistence type="inferred from homology"/>
<evidence type="ECO:0000259" key="6">
    <source>
        <dbReference type="Pfam" id="PF01494"/>
    </source>
</evidence>
<gene>
    <name evidence="7" type="ORF">BO71DRAFT_442757</name>
</gene>
<keyword evidence="4" id="KW-0560">Oxidoreductase</keyword>
<dbReference type="SUPFAM" id="SSF51905">
    <property type="entry name" value="FAD/NAD(P)-binding domain"/>
    <property type="match status" value="1"/>
</dbReference>
<reference evidence="7 8" key="1">
    <citation type="submission" date="2018-02" db="EMBL/GenBank/DDBJ databases">
        <title>The genomes of Aspergillus section Nigri reveals drivers in fungal speciation.</title>
        <authorList>
            <consortium name="DOE Joint Genome Institute"/>
            <person name="Vesth T.C."/>
            <person name="Nybo J."/>
            <person name="Theobald S."/>
            <person name="Brandl J."/>
            <person name="Frisvad J.C."/>
            <person name="Nielsen K.F."/>
            <person name="Lyhne E.K."/>
            <person name="Kogle M.E."/>
            <person name="Kuo A."/>
            <person name="Riley R."/>
            <person name="Clum A."/>
            <person name="Nolan M."/>
            <person name="Lipzen A."/>
            <person name="Salamov A."/>
            <person name="Henrissat B."/>
            <person name="Wiebenga A."/>
            <person name="De vries R.P."/>
            <person name="Grigoriev I.V."/>
            <person name="Mortensen U.H."/>
            <person name="Andersen M.R."/>
            <person name="Baker S.E."/>
        </authorList>
    </citation>
    <scope>NUCLEOTIDE SEQUENCE [LARGE SCALE GENOMIC DNA]</scope>
    <source>
        <strain evidence="7 8">CBS 707.79</strain>
    </source>
</reference>
<dbReference type="InterPro" id="IPR050493">
    <property type="entry name" value="FAD-dep_Monooxygenase_BioMet"/>
</dbReference>
<dbReference type="PRINTS" id="PR00420">
    <property type="entry name" value="RNGMNOXGNASE"/>
</dbReference>
<dbReference type="PANTHER" id="PTHR13789">
    <property type="entry name" value="MONOOXYGENASE"/>
    <property type="match status" value="1"/>
</dbReference>
<name>A0A319DCI6_9EURO</name>
<comment type="similarity">
    <text evidence="1">Belongs to the paxM FAD-dependent monooxygenase family.</text>
</comment>
<dbReference type="Gene3D" id="3.50.50.60">
    <property type="entry name" value="FAD/NAD(P)-binding domain"/>
    <property type="match status" value="1"/>
</dbReference>
<protein>
    <submittedName>
        <fullName evidence="7">FAD/NAD(P)-binding domain-containing protein</fullName>
    </submittedName>
</protein>
<dbReference type="VEuPathDB" id="FungiDB:BO71DRAFT_442757"/>
<evidence type="ECO:0000256" key="2">
    <source>
        <dbReference type="ARBA" id="ARBA00022630"/>
    </source>
</evidence>
<keyword evidence="2" id="KW-0285">Flavoprotein</keyword>
<evidence type="ECO:0000256" key="1">
    <source>
        <dbReference type="ARBA" id="ARBA00007992"/>
    </source>
</evidence>
<evidence type="ECO:0000256" key="3">
    <source>
        <dbReference type="ARBA" id="ARBA00022827"/>
    </source>
</evidence>
<sequence length="327" mass="35632">MARFHRAHLQRLLLDSLPDRVDLQLRKRIVSVRVKSSSSAADEGVVIGFQEGTTVEADLLVGADGIHSAVRWAFVPGHAPRWTGGIALRSTFDVSLVEGISGLPDDAVFYAGHDRNLFVSRLGRNQFTVAGLLQFDPDDPQGLFRGAKWNAEGDVTQLRAYFKDWHPTARALVEATPYTRVHPNLLGAPLEMMVFDGRVALLGDAGHTHGGAFAAGGSLAINDAHALALALAHTWPTGDGGRPNNRHLAEALAFFDRTRRPHVNKLIEIASKQALDRQRRSQASGTQAESDCWLRERVSGLGDVAWLAEHDVESEFKAVIGSEVTTM</sequence>
<dbReference type="PANTHER" id="PTHR13789:SF309">
    <property type="entry name" value="PUTATIVE (AFU_ORTHOLOGUE AFUA_6G14510)-RELATED"/>
    <property type="match status" value="1"/>
</dbReference>
<evidence type="ECO:0000313" key="7">
    <source>
        <dbReference type="EMBL" id="PYH92007.1"/>
    </source>
</evidence>
<dbReference type="EMBL" id="KZ825928">
    <property type="protein sequence ID" value="PYH92007.1"/>
    <property type="molecule type" value="Genomic_DNA"/>
</dbReference>
<accession>A0A319DCI6</accession>
<dbReference type="Pfam" id="PF01494">
    <property type="entry name" value="FAD_binding_3"/>
    <property type="match status" value="1"/>
</dbReference>
<dbReference type="Proteomes" id="UP000247810">
    <property type="component" value="Unassembled WGS sequence"/>
</dbReference>
<evidence type="ECO:0000256" key="5">
    <source>
        <dbReference type="ARBA" id="ARBA00023033"/>
    </source>
</evidence>
<keyword evidence="3" id="KW-0274">FAD</keyword>
<dbReference type="OrthoDB" id="16820at2759"/>
<organism evidence="7 8">
    <name type="scientific">Aspergillus ellipticus CBS 707.79</name>
    <dbReference type="NCBI Taxonomy" id="1448320"/>
    <lineage>
        <taxon>Eukaryota</taxon>
        <taxon>Fungi</taxon>
        <taxon>Dikarya</taxon>
        <taxon>Ascomycota</taxon>
        <taxon>Pezizomycotina</taxon>
        <taxon>Eurotiomycetes</taxon>
        <taxon>Eurotiomycetidae</taxon>
        <taxon>Eurotiales</taxon>
        <taxon>Aspergillaceae</taxon>
        <taxon>Aspergillus</taxon>
        <taxon>Aspergillus subgen. Circumdati</taxon>
    </lineage>
</organism>
<feature type="domain" description="FAD-binding" evidence="6">
    <location>
        <begin position="50"/>
        <end position="234"/>
    </location>
</feature>
<dbReference type="AlphaFoldDB" id="A0A319DCI6"/>